<sequence length="453" mass="51326">MLSLLLLCLLLRVSVEAWEENSVVFLGQSIAHAGNLTNCWVCIHGPMHPTQGIPMLEVPIPLEIWGTDSNTSFVRFPTPPSSRNQLLIHTWWKLAQDSWKLSSGLEAALRYKFYKTGRMGEDGYFVGHYPRCKVTFTWPWAENKGKLSGEVRSHFCDRAPKAIFTPSDMNYSVVTSLVLDGFDFHVVLGPFFCNQSISHSRMVESQRAPSDTLQVNRKCWEGTTPCSTATAPGLYWLCGDDAHKILPWNWVSTCTLGRVVPTFDLHSSHSWQEVSNFQPGLPRHQRAVENPLFLQHIGFHQFTRAFLPWLRVAELEKAIINILGVMENFINASADALGALNNEITQVGQVAVENSMALDYLLATQGGVCAVVSHTCCTWIDRHQRVINTPQGTMAPWLRIIDIEKCTVLWKYETNRLKGFLNQNIKSKISLVLYLGNFTLKIHPEQWSEEELR</sequence>
<evidence type="ECO:0000256" key="1">
    <source>
        <dbReference type="ARBA" id="ARBA00023157"/>
    </source>
</evidence>
<dbReference type="OMA" id="ENSMALD"/>
<proteinExistence type="predicted"/>
<dbReference type="Proteomes" id="UP000594220">
    <property type="component" value="Unplaced"/>
</dbReference>
<keyword evidence="1" id="KW-1015">Disulfide bond</keyword>
<name>A0A7M4EXH7_CROPO</name>
<accession>A0A7M4EXH7</accession>
<dbReference type="SUPFAM" id="SSF58069">
    <property type="entry name" value="Virus ectodomain"/>
    <property type="match status" value="1"/>
</dbReference>
<dbReference type="Pfam" id="PF00429">
    <property type="entry name" value="TLV_coat"/>
    <property type="match status" value="1"/>
</dbReference>
<dbReference type="InterPro" id="IPR018154">
    <property type="entry name" value="TLV/ENV_coat_polyprotein"/>
</dbReference>
<reference evidence="3" key="2">
    <citation type="submission" date="2025-09" db="UniProtKB">
        <authorList>
            <consortium name="Ensembl"/>
        </authorList>
    </citation>
    <scope>IDENTIFICATION</scope>
</reference>
<feature type="signal peptide" evidence="2">
    <location>
        <begin position="1"/>
        <end position="17"/>
    </location>
</feature>
<evidence type="ECO:0000313" key="4">
    <source>
        <dbReference type="Proteomes" id="UP000594220"/>
    </source>
</evidence>
<evidence type="ECO:0000256" key="2">
    <source>
        <dbReference type="SAM" id="SignalP"/>
    </source>
</evidence>
<evidence type="ECO:0008006" key="5">
    <source>
        <dbReference type="Google" id="ProtNLM"/>
    </source>
</evidence>
<dbReference type="PANTHER" id="PTHR10424:SF73">
    <property type="entry name" value="ENDOGENOUS RETROVIRUS GROUP FC1 ENV POLYPROTEIN-RELATED"/>
    <property type="match status" value="1"/>
</dbReference>
<evidence type="ECO:0000313" key="3">
    <source>
        <dbReference type="Ensembl" id="ENSCPRP00005015145.1"/>
    </source>
</evidence>
<organism evidence="3 4">
    <name type="scientific">Crocodylus porosus</name>
    <name type="common">Saltwater crocodile</name>
    <name type="synonym">Estuarine crocodile</name>
    <dbReference type="NCBI Taxonomy" id="8502"/>
    <lineage>
        <taxon>Eukaryota</taxon>
        <taxon>Metazoa</taxon>
        <taxon>Chordata</taxon>
        <taxon>Craniata</taxon>
        <taxon>Vertebrata</taxon>
        <taxon>Euteleostomi</taxon>
        <taxon>Archelosauria</taxon>
        <taxon>Archosauria</taxon>
        <taxon>Crocodylia</taxon>
        <taxon>Longirostres</taxon>
        <taxon>Crocodylidae</taxon>
        <taxon>Crocodylus</taxon>
    </lineage>
</organism>
<dbReference type="AlphaFoldDB" id="A0A7M4EXH7"/>
<feature type="chain" id="PRO_5029759562" description="Envelope polyprotein" evidence="2">
    <location>
        <begin position="18"/>
        <end position="453"/>
    </location>
</feature>
<dbReference type="PANTHER" id="PTHR10424">
    <property type="entry name" value="VIRAL ENVELOPE PROTEIN"/>
    <property type="match status" value="1"/>
</dbReference>
<keyword evidence="2" id="KW-0732">Signal</keyword>
<keyword evidence="4" id="KW-1185">Reference proteome</keyword>
<dbReference type="GeneTree" id="ENSGT00940000165291"/>
<protein>
    <recommendedName>
        <fullName evidence="5">Envelope polyprotein</fullName>
    </recommendedName>
</protein>
<reference evidence="3" key="1">
    <citation type="submission" date="2025-08" db="UniProtKB">
        <authorList>
            <consortium name="Ensembl"/>
        </authorList>
    </citation>
    <scope>IDENTIFICATION</scope>
</reference>
<dbReference type="Ensembl" id="ENSCPRT00005017781.1">
    <property type="protein sequence ID" value="ENSCPRP00005015145.1"/>
    <property type="gene ID" value="ENSCPRG00005010630.1"/>
</dbReference>
<dbReference type="Gene3D" id="1.10.287.210">
    <property type="match status" value="1"/>
</dbReference>